<proteinExistence type="predicted"/>
<gene>
    <name evidence="1" type="ORF">RPERSI_LOCUS18433</name>
</gene>
<reference evidence="1" key="1">
    <citation type="submission" date="2021-06" db="EMBL/GenBank/DDBJ databases">
        <authorList>
            <person name="Kallberg Y."/>
            <person name="Tangrot J."/>
            <person name="Rosling A."/>
        </authorList>
    </citation>
    <scope>NUCLEOTIDE SEQUENCE</scope>
    <source>
        <strain evidence="1">MA461A</strain>
    </source>
</reference>
<comment type="caution">
    <text evidence="1">The sequence shown here is derived from an EMBL/GenBank/DDBJ whole genome shotgun (WGS) entry which is preliminary data.</text>
</comment>
<name>A0ACA9RBS5_9GLOM</name>
<feature type="non-terminal residue" evidence="1">
    <location>
        <position position="1"/>
    </location>
</feature>
<evidence type="ECO:0000313" key="1">
    <source>
        <dbReference type="EMBL" id="CAG8786747.1"/>
    </source>
</evidence>
<accession>A0ACA9RBS5</accession>
<dbReference type="Proteomes" id="UP000789920">
    <property type="component" value="Unassembled WGS sequence"/>
</dbReference>
<dbReference type="EMBL" id="CAJVQC010048808">
    <property type="protein sequence ID" value="CAG8786747.1"/>
    <property type="molecule type" value="Genomic_DNA"/>
</dbReference>
<evidence type="ECO:0000313" key="2">
    <source>
        <dbReference type="Proteomes" id="UP000789920"/>
    </source>
</evidence>
<organism evidence="1 2">
    <name type="scientific">Racocetra persica</name>
    <dbReference type="NCBI Taxonomy" id="160502"/>
    <lineage>
        <taxon>Eukaryota</taxon>
        <taxon>Fungi</taxon>
        <taxon>Fungi incertae sedis</taxon>
        <taxon>Mucoromycota</taxon>
        <taxon>Glomeromycotina</taxon>
        <taxon>Glomeromycetes</taxon>
        <taxon>Diversisporales</taxon>
        <taxon>Gigasporaceae</taxon>
        <taxon>Racocetra</taxon>
    </lineage>
</organism>
<protein>
    <submittedName>
        <fullName evidence="1">7836_t:CDS:1</fullName>
    </submittedName>
</protein>
<keyword evidence="2" id="KW-1185">Reference proteome</keyword>
<sequence>VRDELPIINRKYKATNSLPIPGNHNCANFVNKSIFDTSQSKYFKAFLPNYNATSYTGYTLTINITDTKYNISNQNDYMEMYAYDKEYDSKPINYDQIQFEESLLLKNMYFFGQPRNDIAILSLMGIAGGAGLISPWGFVQKSKLFRNRYEKNILPLADESDTTEDFNSPIQKRLNNLEKRIQFYENYIIDNSLLNSIKKEDQSTISNSNR</sequence>